<feature type="compositionally biased region" description="Low complexity" evidence="1">
    <location>
        <begin position="39"/>
        <end position="55"/>
    </location>
</feature>
<feature type="compositionally biased region" description="Basic and acidic residues" evidence="1">
    <location>
        <begin position="129"/>
        <end position="139"/>
    </location>
</feature>
<feature type="compositionally biased region" description="Low complexity" evidence="1">
    <location>
        <begin position="64"/>
        <end position="75"/>
    </location>
</feature>
<sequence>SHPACISCLSFSRCLRFLASCSNTGTIHLYTLQKKKDSSSSFLSSSSCSSLSSSLPQKEKKVFSSSSSSSPSSSPYLTREVLDKMAHVSSSSSLSRLEKEERRPPLHQGNLSSSSSSSSSSTAFSQAYPREREERERLDLSTGRGYSKNNISSSSSSSSSFYGLQATFLSSPSVGYPRGGEEEEKDMQHSPRDKMQIHSKRGMNAPDKQRSGGRVTAGMGRFKAVVSSRGVFYKLLFDPVEGGEMRALSCETLSSSSAWSSSLSK</sequence>
<feature type="non-terminal residue" evidence="2">
    <location>
        <position position="1"/>
    </location>
</feature>
<dbReference type="RefSeq" id="XP_067917850.1">
    <property type="nucleotide sequence ID" value="XM_068070175.1"/>
</dbReference>
<dbReference type="Proteomes" id="UP000221165">
    <property type="component" value="Unassembled WGS sequence"/>
</dbReference>
<dbReference type="VEuPathDB" id="ToxoDB:CSUI_010069"/>
<dbReference type="AlphaFoldDB" id="A0A2C6KG70"/>
<dbReference type="InterPro" id="IPR015943">
    <property type="entry name" value="WD40/YVTN_repeat-like_dom_sf"/>
</dbReference>
<dbReference type="InterPro" id="IPR036322">
    <property type="entry name" value="WD40_repeat_dom_sf"/>
</dbReference>
<reference evidence="2 3" key="1">
    <citation type="journal article" date="2017" name="Int. J. Parasitol.">
        <title>The genome of the protozoan parasite Cystoisospora suis and a reverse vaccinology approach to identify vaccine candidates.</title>
        <authorList>
            <person name="Palmieri N."/>
            <person name="Shrestha A."/>
            <person name="Ruttkowski B."/>
            <person name="Beck T."/>
            <person name="Vogl C."/>
            <person name="Tomley F."/>
            <person name="Blake D.P."/>
            <person name="Joachim A."/>
        </authorList>
    </citation>
    <scope>NUCLEOTIDE SEQUENCE [LARGE SCALE GENOMIC DNA]</scope>
    <source>
        <strain evidence="2 3">Wien I</strain>
    </source>
</reference>
<accession>A0A2C6KG70</accession>
<evidence type="ECO:0000313" key="2">
    <source>
        <dbReference type="EMBL" id="PHJ16119.1"/>
    </source>
</evidence>
<protein>
    <submittedName>
        <fullName evidence="2">Uncharacterized protein</fullName>
    </submittedName>
</protein>
<keyword evidence="3" id="KW-1185">Reference proteome</keyword>
<feature type="region of interest" description="Disordered" evidence="1">
    <location>
        <begin position="39"/>
        <end position="159"/>
    </location>
</feature>
<name>A0A2C6KG70_9APIC</name>
<dbReference type="SUPFAM" id="SSF50978">
    <property type="entry name" value="WD40 repeat-like"/>
    <property type="match status" value="1"/>
</dbReference>
<feature type="compositionally biased region" description="Basic and acidic residues" evidence="1">
    <location>
        <begin position="186"/>
        <end position="196"/>
    </location>
</feature>
<proteinExistence type="predicted"/>
<dbReference type="Gene3D" id="2.130.10.10">
    <property type="entry name" value="YVTN repeat-like/Quinoprotein amine dehydrogenase"/>
    <property type="match status" value="1"/>
</dbReference>
<organism evidence="2 3">
    <name type="scientific">Cystoisospora suis</name>
    <dbReference type="NCBI Taxonomy" id="483139"/>
    <lineage>
        <taxon>Eukaryota</taxon>
        <taxon>Sar</taxon>
        <taxon>Alveolata</taxon>
        <taxon>Apicomplexa</taxon>
        <taxon>Conoidasida</taxon>
        <taxon>Coccidia</taxon>
        <taxon>Eucoccidiorida</taxon>
        <taxon>Eimeriorina</taxon>
        <taxon>Sarcocystidae</taxon>
        <taxon>Cystoisospora</taxon>
    </lineage>
</organism>
<comment type="caution">
    <text evidence="2">The sequence shown here is derived from an EMBL/GenBank/DDBJ whole genome shotgun (WGS) entry which is preliminary data.</text>
</comment>
<dbReference type="EMBL" id="MIGC01006613">
    <property type="protein sequence ID" value="PHJ16119.1"/>
    <property type="molecule type" value="Genomic_DNA"/>
</dbReference>
<dbReference type="GeneID" id="94433386"/>
<evidence type="ECO:0000256" key="1">
    <source>
        <dbReference type="SAM" id="MobiDB-lite"/>
    </source>
</evidence>
<feature type="compositionally biased region" description="Low complexity" evidence="1">
    <location>
        <begin position="112"/>
        <end position="121"/>
    </location>
</feature>
<gene>
    <name evidence="2" type="ORF">CSUI_010069</name>
</gene>
<evidence type="ECO:0000313" key="3">
    <source>
        <dbReference type="Proteomes" id="UP000221165"/>
    </source>
</evidence>
<feature type="region of interest" description="Disordered" evidence="1">
    <location>
        <begin position="173"/>
        <end position="215"/>
    </location>
</feature>